<dbReference type="AlphaFoldDB" id="A0A7W9AHA9"/>
<keyword evidence="11" id="KW-0560">Oxidoreductase</keyword>
<keyword evidence="14" id="KW-1185">Reference proteome</keyword>
<dbReference type="InterPro" id="IPR005123">
    <property type="entry name" value="Oxoglu/Fe-dep_dioxygenase_dom"/>
</dbReference>
<dbReference type="GO" id="GO:0051213">
    <property type="term" value="F:dioxygenase activity"/>
    <property type="evidence" value="ECO:0007669"/>
    <property type="project" value="UniProtKB-KW"/>
</dbReference>
<evidence type="ECO:0000256" key="8">
    <source>
        <dbReference type="ARBA" id="ARBA00031282"/>
    </source>
</evidence>
<comment type="pathway">
    <text evidence="2">Alkene biosynthesis; ethylene biosynthesis via 2-oxoglutarate.</text>
</comment>
<evidence type="ECO:0000256" key="4">
    <source>
        <dbReference type="ARBA" id="ARBA00012531"/>
    </source>
</evidence>
<gene>
    <name evidence="13" type="ORF">FHS49_001683</name>
</gene>
<dbReference type="Pfam" id="PF14226">
    <property type="entry name" value="DIOX_N"/>
    <property type="match status" value="1"/>
</dbReference>
<evidence type="ECO:0000256" key="3">
    <source>
        <dbReference type="ARBA" id="ARBA00012293"/>
    </source>
</evidence>
<feature type="domain" description="Fe2OG dioxygenase" evidence="12">
    <location>
        <begin position="172"/>
        <end position="276"/>
    </location>
</feature>
<comment type="cofactor">
    <cofactor evidence="1">
        <name>Fe(2+)</name>
        <dbReference type="ChEBI" id="CHEBI:29033"/>
    </cofactor>
</comment>
<dbReference type="Pfam" id="PF03171">
    <property type="entry name" value="2OG-FeII_Oxy"/>
    <property type="match status" value="1"/>
</dbReference>
<evidence type="ECO:0000256" key="10">
    <source>
        <dbReference type="ARBA" id="ARBA00049359"/>
    </source>
</evidence>
<keyword evidence="13" id="KW-0223">Dioxygenase</keyword>
<evidence type="ECO:0000256" key="2">
    <source>
        <dbReference type="ARBA" id="ARBA00004767"/>
    </source>
</evidence>
<comment type="similarity">
    <text evidence="11">Belongs to the iron/ascorbate-dependent oxidoreductase family.</text>
</comment>
<dbReference type="RefSeq" id="WP_184017187.1">
    <property type="nucleotide sequence ID" value="NZ_JACIJC010000002.1"/>
</dbReference>
<accession>A0A7W9AHA9</accession>
<comment type="caution">
    <text evidence="13">The sequence shown here is derived from an EMBL/GenBank/DDBJ whole genome shotgun (WGS) entry which is preliminary data.</text>
</comment>
<comment type="catalytic activity">
    <reaction evidence="9">
        <text>2-oxoglutarate + O2 + 2 H(+) = ethene + 3 CO2 + H2O</text>
        <dbReference type="Rhea" id="RHEA:31523"/>
        <dbReference type="ChEBI" id="CHEBI:15377"/>
        <dbReference type="ChEBI" id="CHEBI:15378"/>
        <dbReference type="ChEBI" id="CHEBI:15379"/>
        <dbReference type="ChEBI" id="CHEBI:16526"/>
        <dbReference type="ChEBI" id="CHEBI:16810"/>
        <dbReference type="ChEBI" id="CHEBI:18153"/>
        <dbReference type="EC" id="1.13.12.19"/>
    </reaction>
</comment>
<dbReference type="EC" id="1.13.12.19" evidence="4"/>
<dbReference type="SUPFAM" id="SSF51197">
    <property type="entry name" value="Clavaminate synthase-like"/>
    <property type="match status" value="1"/>
</dbReference>
<dbReference type="GO" id="GO:0102276">
    <property type="term" value="F:2-oxoglutarate oxygenase/decarboxylase (ethylene-forming) activity"/>
    <property type="evidence" value="ECO:0007669"/>
    <property type="project" value="UniProtKB-EC"/>
</dbReference>
<protein>
    <recommendedName>
        <fullName evidence="5">2-oxoglutarate-dependent ethylene/succinate-forming enzyme</fullName>
        <ecNumber evidence="4">1.13.12.19</ecNumber>
        <ecNumber evidence="3">1.14.20.7</ecNumber>
    </recommendedName>
    <alternativeName>
        <fullName evidence="7">2-oxoglutarate dioxygenase (ethylene-forming)</fullName>
    </alternativeName>
    <alternativeName>
        <fullName evidence="8">2-oxoglutarate/L-arginine monooxygenase/decarboxylase (succinate-forming)</fullName>
    </alternativeName>
</protein>
<keyword evidence="11" id="KW-0408">Iron</keyword>
<evidence type="ECO:0000313" key="13">
    <source>
        <dbReference type="EMBL" id="MBB5685675.1"/>
    </source>
</evidence>
<keyword evidence="6" id="KW-0266">Ethylene biosynthesis</keyword>
<dbReference type="PANTHER" id="PTHR47990">
    <property type="entry name" value="2-OXOGLUTARATE (2OG) AND FE(II)-DEPENDENT OXYGENASE SUPERFAMILY PROTEIN-RELATED"/>
    <property type="match status" value="1"/>
</dbReference>
<dbReference type="InterPro" id="IPR027443">
    <property type="entry name" value="IPNS-like_sf"/>
</dbReference>
<reference evidence="13 14" key="1">
    <citation type="submission" date="2020-08" db="EMBL/GenBank/DDBJ databases">
        <title>Genomic Encyclopedia of Type Strains, Phase IV (KMG-IV): sequencing the most valuable type-strain genomes for metagenomic binning, comparative biology and taxonomic classification.</title>
        <authorList>
            <person name="Goeker M."/>
        </authorList>
    </citation>
    <scope>NUCLEOTIDE SEQUENCE [LARGE SCALE GENOMIC DNA]</scope>
    <source>
        <strain evidence="13 14">DSM 25079</strain>
    </source>
</reference>
<evidence type="ECO:0000256" key="9">
    <source>
        <dbReference type="ARBA" id="ARBA00047725"/>
    </source>
</evidence>
<evidence type="ECO:0000256" key="6">
    <source>
        <dbReference type="ARBA" id="ARBA00022666"/>
    </source>
</evidence>
<dbReference type="InterPro" id="IPR050231">
    <property type="entry name" value="Iron_ascorbate_oxido_reductase"/>
</dbReference>
<evidence type="ECO:0000256" key="1">
    <source>
        <dbReference type="ARBA" id="ARBA00001954"/>
    </source>
</evidence>
<evidence type="ECO:0000256" key="7">
    <source>
        <dbReference type="ARBA" id="ARBA00031011"/>
    </source>
</evidence>
<proteinExistence type="inferred from homology"/>
<dbReference type="EC" id="1.14.20.7" evidence="3"/>
<evidence type="ECO:0000256" key="5">
    <source>
        <dbReference type="ARBA" id="ARBA00019045"/>
    </source>
</evidence>
<comment type="catalytic activity">
    <reaction evidence="10">
        <text>L-arginine + 2-oxoglutarate + O2 = guanidine + L-glutamate 5-semialdehyde + succinate + CO2</text>
        <dbReference type="Rhea" id="RHEA:31535"/>
        <dbReference type="ChEBI" id="CHEBI:15379"/>
        <dbReference type="ChEBI" id="CHEBI:16526"/>
        <dbReference type="ChEBI" id="CHEBI:16810"/>
        <dbReference type="ChEBI" id="CHEBI:30031"/>
        <dbReference type="ChEBI" id="CHEBI:30087"/>
        <dbReference type="ChEBI" id="CHEBI:32682"/>
        <dbReference type="ChEBI" id="CHEBI:58066"/>
        <dbReference type="EC" id="1.14.20.7"/>
    </reaction>
</comment>
<dbReference type="GO" id="GO:0046872">
    <property type="term" value="F:metal ion binding"/>
    <property type="evidence" value="ECO:0007669"/>
    <property type="project" value="UniProtKB-KW"/>
</dbReference>
<dbReference type="Proteomes" id="UP000549617">
    <property type="component" value="Unassembled WGS sequence"/>
</dbReference>
<dbReference type="InterPro" id="IPR044861">
    <property type="entry name" value="IPNS-like_FE2OG_OXY"/>
</dbReference>
<dbReference type="GO" id="GO:0009693">
    <property type="term" value="P:ethylene biosynthetic process"/>
    <property type="evidence" value="ECO:0007669"/>
    <property type="project" value="UniProtKB-KW"/>
</dbReference>
<dbReference type="PRINTS" id="PR00682">
    <property type="entry name" value="IPNSYNTHASE"/>
</dbReference>
<dbReference type="PROSITE" id="PS51471">
    <property type="entry name" value="FE2OG_OXY"/>
    <property type="match status" value="1"/>
</dbReference>
<evidence type="ECO:0000256" key="11">
    <source>
        <dbReference type="RuleBase" id="RU003682"/>
    </source>
</evidence>
<dbReference type="EMBL" id="JACIJC010000002">
    <property type="protein sequence ID" value="MBB5685675.1"/>
    <property type="molecule type" value="Genomic_DNA"/>
</dbReference>
<organism evidence="13 14">
    <name type="scientific">Sphingobium boeckii</name>
    <dbReference type="NCBI Taxonomy" id="1082345"/>
    <lineage>
        <taxon>Bacteria</taxon>
        <taxon>Pseudomonadati</taxon>
        <taxon>Pseudomonadota</taxon>
        <taxon>Alphaproteobacteria</taxon>
        <taxon>Sphingomonadales</taxon>
        <taxon>Sphingomonadaceae</taxon>
        <taxon>Sphingobium</taxon>
    </lineage>
</organism>
<evidence type="ECO:0000259" key="12">
    <source>
        <dbReference type="PROSITE" id="PS51471"/>
    </source>
</evidence>
<name>A0A7W9AHA9_9SPHN</name>
<evidence type="ECO:0000313" key="14">
    <source>
        <dbReference type="Proteomes" id="UP000549617"/>
    </source>
</evidence>
<sequence>MTIPLIDLTDALTADASGREQVADQIRVAAETCGFFYISNHGVPQALIDRQFEEAERFFKRPKEAKQAVALQSHGPMRGYEAIGSQTLDSAAHADLKESFQCGREYAADHPYVLKGYSSYGANVWPSDIPEFQKACECYFDAMTRLSGTLMQLLARSLDLPEDYFGRLNACPSDTLRLLWYPPHPARSDARTFGAGAHTDWGALTILAQDANGGLEVQMQDGRWAPADPIHGTFVINLGDMIPRLTHGRYRSNLHRVINKNAEARHRQSVVFFTDLDFEALIEPIAGLAAAQHDQTDRAPFTVGEHMAQKVRETYG</sequence>
<dbReference type="InterPro" id="IPR026992">
    <property type="entry name" value="DIOX_N"/>
</dbReference>
<dbReference type="Gene3D" id="2.60.120.330">
    <property type="entry name" value="B-lactam Antibiotic, Isopenicillin N Synthase, Chain"/>
    <property type="match status" value="1"/>
</dbReference>
<keyword evidence="11" id="KW-0479">Metal-binding</keyword>